<accession>A0ABQ5AHL2</accession>
<keyword evidence="2" id="KW-1185">Reference proteome</keyword>
<dbReference type="Proteomes" id="UP001151760">
    <property type="component" value="Unassembled WGS sequence"/>
</dbReference>
<sequence>MENANPFVLVPSNRLHTRITQEINELHAISAMIDSHLKNIDHILPNEIDMDDLESKDELIDTPLVSPFLDSDDESDDGEVFNELNEYGNAGNFYPNRIINSLDGEDLVFLYMISFRKFVSYFDPFLPMNIITRKAYNTMMCGYRRTSTREVLQLPRQCT</sequence>
<evidence type="ECO:0000313" key="1">
    <source>
        <dbReference type="EMBL" id="GJT01519.1"/>
    </source>
</evidence>
<organism evidence="1 2">
    <name type="scientific">Tanacetum coccineum</name>
    <dbReference type="NCBI Taxonomy" id="301880"/>
    <lineage>
        <taxon>Eukaryota</taxon>
        <taxon>Viridiplantae</taxon>
        <taxon>Streptophyta</taxon>
        <taxon>Embryophyta</taxon>
        <taxon>Tracheophyta</taxon>
        <taxon>Spermatophyta</taxon>
        <taxon>Magnoliopsida</taxon>
        <taxon>eudicotyledons</taxon>
        <taxon>Gunneridae</taxon>
        <taxon>Pentapetalae</taxon>
        <taxon>asterids</taxon>
        <taxon>campanulids</taxon>
        <taxon>Asterales</taxon>
        <taxon>Asteraceae</taxon>
        <taxon>Asteroideae</taxon>
        <taxon>Anthemideae</taxon>
        <taxon>Anthemidinae</taxon>
        <taxon>Tanacetum</taxon>
    </lineage>
</organism>
<reference evidence="1" key="2">
    <citation type="submission" date="2022-01" db="EMBL/GenBank/DDBJ databases">
        <authorList>
            <person name="Yamashiro T."/>
            <person name="Shiraishi A."/>
            <person name="Satake H."/>
            <person name="Nakayama K."/>
        </authorList>
    </citation>
    <scope>NUCLEOTIDE SEQUENCE</scope>
</reference>
<comment type="caution">
    <text evidence="1">The sequence shown here is derived from an EMBL/GenBank/DDBJ whole genome shotgun (WGS) entry which is preliminary data.</text>
</comment>
<gene>
    <name evidence="1" type="ORF">Tco_0822688</name>
</gene>
<dbReference type="EMBL" id="BQNB010012277">
    <property type="protein sequence ID" value="GJT01519.1"/>
    <property type="molecule type" value="Genomic_DNA"/>
</dbReference>
<evidence type="ECO:0000313" key="2">
    <source>
        <dbReference type="Proteomes" id="UP001151760"/>
    </source>
</evidence>
<name>A0ABQ5AHL2_9ASTR</name>
<proteinExistence type="predicted"/>
<reference evidence="1" key="1">
    <citation type="journal article" date="2022" name="Int. J. Mol. Sci.">
        <title>Draft Genome of Tanacetum Coccineum: Genomic Comparison of Closely Related Tanacetum-Family Plants.</title>
        <authorList>
            <person name="Yamashiro T."/>
            <person name="Shiraishi A."/>
            <person name="Nakayama K."/>
            <person name="Satake H."/>
        </authorList>
    </citation>
    <scope>NUCLEOTIDE SEQUENCE</scope>
</reference>
<protein>
    <submittedName>
        <fullName evidence="1">Uncharacterized protein</fullName>
    </submittedName>
</protein>